<feature type="compositionally biased region" description="Basic and acidic residues" evidence="1">
    <location>
        <begin position="18"/>
        <end position="34"/>
    </location>
</feature>
<keyword evidence="3" id="KW-1185">Reference proteome</keyword>
<evidence type="ECO:0000256" key="1">
    <source>
        <dbReference type="SAM" id="MobiDB-lite"/>
    </source>
</evidence>
<dbReference type="EMBL" id="JACKWZ010000181">
    <property type="protein sequence ID" value="KAF9412669.1"/>
    <property type="molecule type" value="Genomic_DNA"/>
</dbReference>
<comment type="caution">
    <text evidence="2">The sequence shown here is derived from an EMBL/GenBank/DDBJ whole genome shotgun (WGS) entry which is preliminary data.</text>
</comment>
<dbReference type="Proteomes" id="UP000648187">
    <property type="component" value="Unassembled WGS sequence"/>
</dbReference>
<reference evidence="2" key="1">
    <citation type="submission" date="2020-08" db="EMBL/GenBank/DDBJ databases">
        <title>Spodoptera exigua strain:BAW_Kor-Di-RS1 Genome sequencing and assembly.</title>
        <authorList>
            <person name="Kim J."/>
            <person name="Nam H.Y."/>
            <person name="Kwon M."/>
            <person name="Choi J.H."/>
            <person name="Cho S.R."/>
            <person name="Kim G.-H."/>
        </authorList>
    </citation>
    <scope>NUCLEOTIDE SEQUENCE</scope>
    <source>
        <strain evidence="2">BAW_Kor-Di-RS1</strain>
        <tissue evidence="2">Whole-body</tissue>
    </source>
</reference>
<sequence length="77" mass="8071">MNNEEEPDTEPSKSSGNKKQEGKPKDEGGKEGSKASKGGGWLGGILTKLSLRPPNQMILPDDKNPTVSAVSPAPTLL</sequence>
<evidence type="ECO:0000313" key="3">
    <source>
        <dbReference type="Proteomes" id="UP000648187"/>
    </source>
</evidence>
<accession>A0A835GAB7</accession>
<proteinExistence type="predicted"/>
<name>A0A835GAB7_SPOEX</name>
<protein>
    <submittedName>
        <fullName evidence="2">Uncharacterized protein</fullName>
    </submittedName>
</protein>
<organism evidence="2 3">
    <name type="scientific">Spodoptera exigua</name>
    <name type="common">Beet armyworm</name>
    <name type="synonym">Noctua fulgens</name>
    <dbReference type="NCBI Taxonomy" id="7107"/>
    <lineage>
        <taxon>Eukaryota</taxon>
        <taxon>Metazoa</taxon>
        <taxon>Ecdysozoa</taxon>
        <taxon>Arthropoda</taxon>
        <taxon>Hexapoda</taxon>
        <taxon>Insecta</taxon>
        <taxon>Pterygota</taxon>
        <taxon>Neoptera</taxon>
        <taxon>Endopterygota</taxon>
        <taxon>Lepidoptera</taxon>
        <taxon>Glossata</taxon>
        <taxon>Ditrysia</taxon>
        <taxon>Noctuoidea</taxon>
        <taxon>Noctuidae</taxon>
        <taxon>Amphipyrinae</taxon>
        <taxon>Spodoptera</taxon>
    </lineage>
</organism>
<dbReference type="AlphaFoldDB" id="A0A835GAB7"/>
<gene>
    <name evidence="2" type="ORF">HW555_008877</name>
</gene>
<feature type="region of interest" description="Disordered" evidence="1">
    <location>
        <begin position="1"/>
        <end position="77"/>
    </location>
</feature>
<evidence type="ECO:0000313" key="2">
    <source>
        <dbReference type="EMBL" id="KAF9412669.1"/>
    </source>
</evidence>